<organism evidence="1">
    <name type="scientific">Rhizophora mucronata</name>
    <name type="common">Asiatic mangrove</name>
    <dbReference type="NCBI Taxonomy" id="61149"/>
    <lineage>
        <taxon>Eukaryota</taxon>
        <taxon>Viridiplantae</taxon>
        <taxon>Streptophyta</taxon>
        <taxon>Embryophyta</taxon>
        <taxon>Tracheophyta</taxon>
        <taxon>Spermatophyta</taxon>
        <taxon>Magnoliopsida</taxon>
        <taxon>eudicotyledons</taxon>
        <taxon>Gunneridae</taxon>
        <taxon>Pentapetalae</taxon>
        <taxon>rosids</taxon>
        <taxon>fabids</taxon>
        <taxon>Malpighiales</taxon>
        <taxon>Rhizophoraceae</taxon>
        <taxon>Rhizophora</taxon>
    </lineage>
</organism>
<reference evidence="1" key="1">
    <citation type="submission" date="2018-02" db="EMBL/GenBank/DDBJ databases">
        <title>Rhizophora mucronata_Transcriptome.</title>
        <authorList>
            <person name="Meera S.P."/>
            <person name="Sreeshan A."/>
            <person name="Augustine A."/>
        </authorList>
    </citation>
    <scope>NUCLEOTIDE SEQUENCE</scope>
    <source>
        <tissue evidence="1">Leaf</tissue>
    </source>
</reference>
<proteinExistence type="predicted"/>
<sequence>MKAHQSYSCLGLFYWQSKQFFSL</sequence>
<evidence type="ECO:0000313" key="1">
    <source>
        <dbReference type="EMBL" id="MBW83908.1"/>
    </source>
</evidence>
<dbReference type="EMBL" id="GGEC01003425">
    <property type="protein sequence ID" value="MBW83908.1"/>
    <property type="molecule type" value="Transcribed_RNA"/>
</dbReference>
<accession>A0A2P2IRQ3</accession>
<name>A0A2P2IRQ3_RHIMU</name>
<dbReference type="AlphaFoldDB" id="A0A2P2IRQ3"/>
<protein>
    <submittedName>
        <fullName evidence="1">Uncharacterized protein</fullName>
    </submittedName>
</protein>